<keyword evidence="1" id="KW-0472">Membrane</keyword>
<evidence type="ECO:0000313" key="2">
    <source>
        <dbReference type="EMBL" id="SQB60737.1"/>
    </source>
</evidence>
<reference evidence="2 3" key="1">
    <citation type="submission" date="2018-06" db="EMBL/GenBank/DDBJ databases">
        <authorList>
            <consortium name="Pathogen Informatics"/>
            <person name="Doyle S."/>
        </authorList>
    </citation>
    <scope>NUCLEOTIDE SEQUENCE [LARGE SCALE GENOMIC DNA]</scope>
    <source>
        <strain evidence="2 3">NCTC10719</strain>
    </source>
</reference>
<accession>A0A2X2YB09</accession>
<organism evidence="2 3">
    <name type="scientific">Clostridium perfringens</name>
    <dbReference type="NCBI Taxonomy" id="1502"/>
    <lineage>
        <taxon>Bacteria</taxon>
        <taxon>Bacillati</taxon>
        <taxon>Bacillota</taxon>
        <taxon>Clostridia</taxon>
        <taxon>Eubacteriales</taxon>
        <taxon>Clostridiaceae</taxon>
        <taxon>Clostridium</taxon>
    </lineage>
</organism>
<evidence type="ECO:0000313" key="3">
    <source>
        <dbReference type="Proteomes" id="UP000249986"/>
    </source>
</evidence>
<keyword evidence="1" id="KW-1133">Transmembrane helix</keyword>
<feature type="transmembrane region" description="Helical" evidence="1">
    <location>
        <begin position="78"/>
        <end position="98"/>
    </location>
</feature>
<sequence length="133" mass="15561">MKLKYKYNIKKEFNICYLSLVCFCLILIIIRWINSFNSNIVFINNTITSHISNFSLSILFYLFYGYIIILFDVKFRYVIALGISLILGNFIYELFLSVINTKDIIDAIYGLAGCLLSFIYLVLMKKYGLILNE</sequence>
<name>A0A2X2YB09_CLOPF</name>
<gene>
    <name evidence="2" type="ORF">NCTC10719_02392</name>
</gene>
<evidence type="ECO:0008006" key="4">
    <source>
        <dbReference type="Google" id="ProtNLM"/>
    </source>
</evidence>
<dbReference type="EMBL" id="UAWG01000019">
    <property type="protein sequence ID" value="SQB60737.1"/>
    <property type="molecule type" value="Genomic_DNA"/>
</dbReference>
<feature type="transmembrane region" description="Helical" evidence="1">
    <location>
        <begin position="12"/>
        <end position="33"/>
    </location>
</feature>
<feature type="transmembrane region" description="Helical" evidence="1">
    <location>
        <begin position="104"/>
        <end position="123"/>
    </location>
</feature>
<protein>
    <recommendedName>
        <fullName evidence="4">VanZ-like domain-containing protein</fullName>
    </recommendedName>
</protein>
<proteinExistence type="predicted"/>
<feature type="transmembrane region" description="Helical" evidence="1">
    <location>
        <begin position="53"/>
        <end position="71"/>
    </location>
</feature>
<evidence type="ECO:0000256" key="1">
    <source>
        <dbReference type="SAM" id="Phobius"/>
    </source>
</evidence>
<dbReference type="AlphaFoldDB" id="A0A2X2YB09"/>
<keyword evidence="1" id="KW-0812">Transmembrane</keyword>
<dbReference type="Proteomes" id="UP000249986">
    <property type="component" value="Unassembled WGS sequence"/>
</dbReference>